<dbReference type="AlphaFoldDB" id="A0A7J3JNG7"/>
<protein>
    <submittedName>
        <fullName evidence="3">Uncharacterized protein</fullName>
    </submittedName>
</protein>
<evidence type="ECO:0000313" key="2">
    <source>
        <dbReference type="EMBL" id="HGN36662.1"/>
    </source>
</evidence>
<dbReference type="EMBL" id="DTAI01000110">
    <property type="protein sequence ID" value="HGN36662.1"/>
    <property type="molecule type" value="Genomic_DNA"/>
</dbReference>
<name>A0A7J3JNG7_9CREN</name>
<evidence type="ECO:0000313" key="3">
    <source>
        <dbReference type="EMBL" id="HGQ17373.1"/>
    </source>
</evidence>
<proteinExistence type="predicted"/>
<evidence type="ECO:0000256" key="1">
    <source>
        <dbReference type="SAM" id="MobiDB-lite"/>
    </source>
</evidence>
<accession>A0A7J3JNG7</accession>
<feature type="compositionally biased region" description="Polar residues" evidence="1">
    <location>
        <begin position="1"/>
        <end position="14"/>
    </location>
</feature>
<feature type="region of interest" description="Disordered" evidence="1">
    <location>
        <begin position="1"/>
        <end position="29"/>
    </location>
</feature>
<feature type="compositionally biased region" description="Basic and acidic residues" evidence="1">
    <location>
        <begin position="18"/>
        <end position="29"/>
    </location>
</feature>
<organism evidence="3">
    <name type="scientific">Ignisphaera aggregans</name>
    <dbReference type="NCBI Taxonomy" id="334771"/>
    <lineage>
        <taxon>Archaea</taxon>
        <taxon>Thermoproteota</taxon>
        <taxon>Thermoprotei</taxon>
        <taxon>Desulfurococcales</taxon>
        <taxon>Desulfurococcaceae</taxon>
        <taxon>Ignisphaera</taxon>
    </lineage>
</organism>
<gene>
    <name evidence="2" type="ORF">ENT87_03830</name>
    <name evidence="3" type="ORF">ENU30_00115</name>
</gene>
<sequence>MSGSSKFGENTMSSEQGVEEKEEIKKGEEGETKIDVKKLVSIIPPPATLFSKQKSGVREKRLRLKYDSSVKEGEAKVSSMLAREMGIKDYIEVTVAGRKRIRLKVVIVDELDANYVNVNPDQMKHLGVSDNSICTIRPA</sequence>
<dbReference type="EMBL" id="DTBZ01000004">
    <property type="protein sequence ID" value="HGQ17373.1"/>
    <property type="molecule type" value="Genomic_DNA"/>
</dbReference>
<reference evidence="3" key="1">
    <citation type="journal article" date="2020" name="mSystems">
        <title>Genome- and Community-Level Interaction Insights into Carbon Utilization and Element Cycling Functions of Hydrothermarchaeota in Hydrothermal Sediment.</title>
        <authorList>
            <person name="Zhou Z."/>
            <person name="Liu Y."/>
            <person name="Xu W."/>
            <person name="Pan J."/>
            <person name="Luo Z.H."/>
            <person name="Li M."/>
        </authorList>
    </citation>
    <scope>NUCLEOTIDE SEQUENCE [LARGE SCALE GENOMIC DNA]</scope>
    <source>
        <strain evidence="2">SpSt-618</strain>
        <strain evidence="3">SpSt-657</strain>
    </source>
</reference>
<comment type="caution">
    <text evidence="3">The sequence shown here is derived from an EMBL/GenBank/DDBJ whole genome shotgun (WGS) entry which is preliminary data.</text>
</comment>